<organism evidence="8 9">
    <name type="scientific">Halosimplex aquaticum</name>
    <dbReference type="NCBI Taxonomy" id="3026162"/>
    <lineage>
        <taxon>Archaea</taxon>
        <taxon>Methanobacteriati</taxon>
        <taxon>Methanobacteriota</taxon>
        <taxon>Stenosarchaea group</taxon>
        <taxon>Halobacteria</taxon>
        <taxon>Halobacteriales</taxon>
        <taxon>Haloarculaceae</taxon>
        <taxon>Halosimplex</taxon>
    </lineage>
</organism>
<dbReference type="GO" id="GO:0004518">
    <property type="term" value="F:nuclease activity"/>
    <property type="evidence" value="ECO:0007669"/>
    <property type="project" value="UniProtKB-KW"/>
</dbReference>
<dbReference type="SUPFAM" id="SSF88723">
    <property type="entry name" value="PIN domain-like"/>
    <property type="match status" value="1"/>
</dbReference>
<dbReference type="GO" id="GO:0046872">
    <property type="term" value="F:metal ion binding"/>
    <property type="evidence" value="ECO:0007669"/>
    <property type="project" value="UniProtKB-KW"/>
</dbReference>
<dbReference type="EMBL" id="JBHTAS010000001">
    <property type="protein sequence ID" value="MFC7138482.1"/>
    <property type="molecule type" value="Genomic_DNA"/>
</dbReference>
<evidence type="ECO:0000256" key="4">
    <source>
        <dbReference type="ARBA" id="ARBA00022801"/>
    </source>
</evidence>
<evidence type="ECO:0000256" key="3">
    <source>
        <dbReference type="ARBA" id="ARBA00022723"/>
    </source>
</evidence>
<comment type="cofactor">
    <cofactor evidence="1">
        <name>Mg(2+)</name>
        <dbReference type="ChEBI" id="CHEBI:18420"/>
    </cofactor>
</comment>
<reference evidence="8 9" key="1">
    <citation type="journal article" date="2019" name="Int. J. Syst. Evol. Microbiol.">
        <title>The Global Catalogue of Microorganisms (GCM) 10K type strain sequencing project: providing services to taxonomists for standard genome sequencing and annotation.</title>
        <authorList>
            <consortium name="The Broad Institute Genomics Platform"/>
            <consortium name="The Broad Institute Genome Sequencing Center for Infectious Disease"/>
            <person name="Wu L."/>
            <person name="Ma J."/>
        </authorList>
    </citation>
    <scope>NUCLEOTIDE SEQUENCE [LARGE SCALE GENOMIC DNA]</scope>
    <source>
        <strain evidence="8 9">XZYJT29</strain>
    </source>
</reference>
<gene>
    <name evidence="8" type="ORF">ACFQMA_01360</name>
</gene>
<evidence type="ECO:0000259" key="7">
    <source>
        <dbReference type="Pfam" id="PF01850"/>
    </source>
</evidence>
<dbReference type="InterPro" id="IPR050556">
    <property type="entry name" value="Type_II_TA_system_RNase"/>
</dbReference>
<dbReference type="Proteomes" id="UP001596432">
    <property type="component" value="Unassembled WGS sequence"/>
</dbReference>
<dbReference type="InterPro" id="IPR029060">
    <property type="entry name" value="PIN-like_dom_sf"/>
</dbReference>
<accession>A0ABD5XZ65</accession>
<name>A0ABD5XZ65_9EURY</name>
<dbReference type="PANTHER" id="PTHR33653:SF1">
    <property type="entry name" value="RIBONUCLEASE VAPC2"/>
    <property type="match status" value="1"/>
</dbReference>
<dbReference type="Pfam" id="PF01850">
    <property type="entry name" value="PIN"/>
    <property type="match status" value="1"/>
</dbReference>
<keyword evidence="3" id="KW-0479">Metal-binding</keyword>
<feature type="domain" description="PIN" evidence="7">
    <location>
        <begin position="3"/>
        <end position="119"/>
    </location>
</feature>
<dbReference type="AlphaFoldDB" id="A0ABD5XZ65"/>
<dbReference type="InterPro" id="IPR002716">
    <property type="entry name" value="PIN_dom"/>
</dbReference>
<comment type="similarity">
    <text evidence="6">Belongs to the PINc/VapC protein family.</text>
</comment>
<dbReference type="GeneID" id="78818721"/>
<evidence type="ECO:0000313" key="8">
    <source>
        <dbReference type="EMBL" id="MFC7138482.1"/>
    </source>
</evidence>
<keyword evidence="4" id="KW-0378">Hydrolase</keyword>
<dbReference type="GO" id="GO:0016787">
    <property type="term" value="F:hydrolase activity"/>
    <property type="evidence" value="ECO:0007669"/>
    <property type="project" value="UniProtKB-KW"/>
</dbReference>
<evidence type="ECO:0000313" key="9">
    <source>
        <dbReference type="Proteomes" id="UP001596432"/>
    </source>
</evidence>
<protein>
    <submittedName>
        <fullName evidence="8">Type II toxin-antitoxin system VapC family toxin</fullName>
    </submittedName>
</protein>
<dbReference type="RefSeq" id="WP_274324107.1">
    <property type="nucleotide sequence ID" value="NZ_CP118158.1"/>
</dbReference>
<dbReference type="Gene3D" id="3.40.50.1010">
    <property type="entry name" value="5'-nuclease"/>
    <property type="match status" value="1"/>
</dbReference>
<keyword evidence="9" id="KW-1185">Reference proteome</keyword>
<comment type="caution">
    <text evidence="8">The sequence shown here is derived from an EMBL/GenBank/DDBJ whole genome shotgun (WGS) entry which is preliminary data.</text>
</comment>
<evidence type="ECO:0000256" key="2">
    <source>
        <dbReference type="ARBA" id="ARBA00022722"/>
    </source>
</evidence>
<dbReference type="PANTHER" id="PTHR33653">
    <property type="entry name" value="RIBONUCLEASE VAPC2"/>
    <property type="match status" value="1"/>
</dbReference>
<evidence type="ECO:0000256" key="1">
    <source>
        <dbReference type="ARBA" id="ARBA00001946"/>
    </source>
</evidence>
<evidence type="ECO:0000256" key="6">
    <source>
        <dbReference type="ARBA" id="ARBA00038093"/>
    </source>
</evidence>
<keyword evidence="5" id="KW-0460">Magnesium</keyword>
<evidence type="ECO:0000256" key="5">
    <source>
        <dbReference type="ARBA" id="ARBA00022842"/>
    </source>
</evidence>
<dbReference type="CDD" id="cd09881">
    <property type="entry name" value="PIN_VapC4-5_FitB-like"/>
    <property type="match status" value="1"/>
</dbReference>
<keyword evidence="2" id="KW-0540">Nuclease</keyword>
<sequence>MRLLDTNVLAKWGNPEASDEVVPYLQDHADEQFVTSSFVLFEFFRPAKRRDNSREVHAWLDRVLDGVEPFTQSAGLSAASVEAKLQTQETSLPMRDLLIASHAKDLGATFVTVDKGDFANQPVQQLLDIDIIR</sequence>
<proteinExistence type="inferred from homology"/>